<dbReference type="InterPro" id="IPR054722">
    <property type="entry name" value="PolX-like_BBD"/>
</dbReference>
<name>A0AAN9LU29_PHACN</name>
<organism evidence="6 7">
    <name type="scientific">Phaseolus coccineus</name>
    <name type="common">Scarlet runner bean</name>
    <name type="synonym">Phaseolus multiflorus</name>
    <dbReference type="NCBI Taxonomy" id="3886"/>
    <lineage>
        <taxon>Eukaryota</taxon>
        <taxon>Viridiplantae</taxon>
        <taxon>Streptophyta</taxon>
        <taxon>Embryophyta</taxon>
        <taxon>Tracheophyta</taxon>
        <taxon>Spermatophyta</taxon>
        <taxon>Magnoliopsida</taxon>
        <taxon>eudicotyledons</taxon>
        <taxon>Gunneridae</taxon>
        <taxon>Pentapetalae</taxon>
        <taxon>rosids</taxon>
        <taxon>fabids</taxon>
        <taxon>Fabales</taxon>
        <taxon>Fabaceae</taxon>
        <taxon>Papilionoideae</taxon>
        <taxon>50 kb inversion clade</taxon>
        <taxon>NPAAA clade</taxon>
        <taxon>indigoferoid/millettioid clade</taxon>
        <taxon>Phaseoleae</taxon>
        <taxon>Phaseolus</taxon>
    </lineage>
</organism>
<proteinExistence type="predicted"/>
<dbReference type="EMBL" id="JAYMYR010000009">
    <property type="protein sequence ID" value="KAK7342390.1"/>
    <property type="molecule type" value="Genomic_DNA"/>
</dbReference>
<dbReference type="GO" id="GO:0006508">
    <property type="term" value="P:proteolysis"/>
    <property type="evidence" value="ECO:0007669"/>
    <property type="project" value="UniProtKB-KW"/>
</dbReference>
<evidence type="ECO:0000313" key="6">
    <source>
        <dbReference type="EMBL" id="KAK7342390.1"/>
    </source>
</evidence>
<accession>A0AAN9LU29</accession>
<dbReference type="InterPro" id="IPR012337">
    <property type="entry name" value="RNaseH-like_sf"/>
</dbReference>
<dbReference type="Gene3D" id="3.30.420.10">
    <property type="entry name" value="Ribonuclease H-like superfamily/Ribonuclease H"/>
    <property type="match status" value="1"/>
</dbReference>
<dbReference type="InterPro" id="IPR001584">
    <property type="entry name" value="Integrase_cat-core"/>
</dbReference>
<protein>
    <recommendedName>
        <fullName evidence="5">Integrase catalytic domain-containing protein</fullName>
    </recommendedName>
</protein>
<evidence type="ECO:0000256" key="3">
    <source>
        <dbReference type="ARBA" id="ARBA00022801"/>
    </source>
</evidence>
<evidence type="ECO:0000259" key="5">
    <source>
        <dbReference type="PROSITE" id="PS50994"/>
    </source>
</evidence>
<dbReference type="GO" id="GO:0003676">
    <property type="term" value="F:nucleic acid binding"/>
    <property type="evidence" value="ECO:0007669"/>
    <property type="project" value="InterPro"/>
</dbReference>
<dbReference type="InterPro" id="IPR036397">
    <property type="entry name" value="RNaseH_sf"/>
</dbReference>
<keyword evidence="1" id="KW-0645">Protease</keyword>
<keyword evidence="2" id="KW-0479">Metal-binding</keyword>
<keyword evidence="3" id="KW-0378">Hydrolase</keyword>
<dbReference type="PANTHER" id="PTHR42648">
    <property type="entry name" value="TRANSPOSASE, PUTATIVE-RELATED"/>
    <property type="match status" value="1"/>
</dbReference>
<comment type="caution">
    <text evidence="6">The sequence shown here is derived from an EMBL/GenBank/DDBJ whole genome shotgun (WGS) entry which is preliminary data.</text>
</comment>
<dbReference type="InterPro" id="IPR039537">
    <property type="entry name" value="Retrotran_Ty1/copia-like"/>
</dbReference>
<evidence type="ECO:0000256" key="4">
    <source>
        <dbReference type="SAM" id="MobiDB-lite"/>
    </source>
</evidence>
<evidence type="ECO:0000256" key="1">
    <source>
        <dbReference type="ARBA" id="ARBA00022670"/>
    </source>
</evidence>
<dbReference type="Pfam" id="PF22936">
    <property type="entry name" value="Pol_BBD"/>
    <property type="match status" value="1"/>
</dbReference>
<evidence type="ECO:0000256" key="2">
    <source>
        <dbReference type="ARBA" id="ARBA00022723"/>
    </source>
</evidence>
<dbReference type="GO" id="GO:0046872">
    <property type="term" value="F:metal ion binding"/>
    <property type="evidence" value="ECO:0007669"/>
    <property type="project" value="UniProtKB-KW"/>
</dbReference>
<keyword evidence="7" id="KW-1185">Reference proteome</keyword>
<sequence length="888" mass="100457">MLFDMFRLWSTPQSFLHLYSSSLVDLGHVSICFFKYGSVMTEGALPVDYTLTINILGHHLVGLVFWRLDVGLDENEIDHLDFVAKNIIVFALDFNELLRVSNCVSAKDMWDTLARTHKDSEDDWLDNERFSSRSSSVVSKINMCLMAKEDSVSNNGHYVRFCKVRKILVPRGFLKWVPKNPKWLLQAYDRRFFQVVNIILKQEGHVTYGDNNRGKILGKGTIGNENSFLIHDVLYVEGLKDNLLSISQLCERGYQVTFKTKSCEIRLPNSKEILLFGLPKLKFEKDHVCEACQKRKQTKHSFKLKNMISTSKPFELLHMDLFGPSRTMSLGGNYYVLVVVDDFSKFTWTLFLESKSDAYSAFKKLAKRLQNSCCSNICAIHNDHGREFQNEKFSSFCDKLGIFHNFSAPRTPQENGVVERKNRLLEELASTILSESSLPKYLWADAVSTTCYVMNRVLIKPILKKTPYELLNGRKPNIAHLKVVGCKCYILNNGKDNLGKFDEKADNGVITRNKARLVAKGYNQEEGIDYNETFALVARLEAVRLLLAYACMSGFKLFQMDVKSAFLNGVVNEEIFVSQPLGFEDHLYPNHVKQSKEGIFLSQSKYCKKVLKRFEMENCKEASTPMATNCYMGADMAGVAVDQTKYKALISSLLYLTASGSDIMFAVCLCARYQSNPKESHLKAIKSSKIPKRDNYCWAMGLLEYPCAAITQSWGNLAHRVSFSGVQTLIGRYHPLSVAGDDRSPSLRNSSPSRPMWHDSTWSTADDRPDHKPPSLKLLTCFSEETKSSTPLLSALGARGPAFGIIARDSSDLVLAELSLGDFLSLTLLDPRALLKPRSKKRRVRSFSSRLTCLKARRSSSAASASLYKVEVRTFSVNHTVLLLSLIW</sequence>
<feature type="region of interest" description="Disordered" evidence="4">
    <location>
        <begin position="741"/>
        <end position="771"/>
    </location>
</feature>
<dbReference type="PROSITE" id="PS50994">
    <property type="entry name" value="INTEGRASE"/>
    <property type="match status" value="1"/>
</dbReference>
<reference evidence="6 7" key="1">
    <citation type="submission" date="2024-01" db="EMBL/GenBank/DDBJ databases">
        <title>The genomes of 5 underutilized Papilionoideae crops provide insights into root nodulation and disease resistanc.</title>
        <authorList>
            <person name="Jiang F."/>
        </authorList>
    </citation>
    <scope>NUCLEOTIDE SEQUENCE [LARGE SCALE GENOMIC DNA]</scope>
    <source>
        <strain evidence="6">JINMINGXINNONG_FW02</strain>
        <tissue evidence="6">Leaves</tissue>
    </source>
</reference>
<dbReference type="GO" id="GO:0008233">
    <property type="term" value="F:peptidase activity"/>
    <property type="evidence" value="ECO:0007669"/>
    <property type="project" value="UniProtKB-KW"/>
</dbReference>
<dbReference type="GO" id="GO:0015074">
    <property type="term" value="P:DNA integration"/>
    <property type="evidence" value="ECO:0007669"/>
    <property type="project" value="InterPro"/>
</dbReference>
<evidence type="ECO:0000313" key="7">
    <source>
        <dbReference type="Proteomes" id="UP001374584"/>
    </source>
</evidence>
<dbReference type="Pfam" id="PF07727">
    <property type="entry name" value="RVT_2"/>
    <property type="match status" value="1"/>
</dbReference>
<feature type="compositionally biased region" description="Low complexity" evidence="4">
    <location>
        <begin position="746"/>
        <end position="755"/>
    </location>
</feature>
<feature type="domain" description="Integrase catalytic" evidence="5">
    <location>
        <begin position="309"/>
        <end position="475"/>
    </location>
</feature>
<dbReference type="Proteomes" id="UP001374584">
    <property type="component" value="Unassembled WGS sequence"/>
</dbReference>
<dbReference type="InterPro" id="IPR013103">
    <property type="entry name" value="RVT_2"/>
</dbReference>
<gene>
    <name evidence="6" type="ORF">VNO80_25340</name>
</gene>
<dbReference type="AlphaFoldDB" id="A0AAN9LU29"/>
<dbReference type="SUPFAM" id="SSF53098">
    <property type="entry name" value="Ribonuclease H-like"/>
    <property type="match status" value="1"/>
</dbReference>
<dbReference type="PANTHER" id="PTHR42648:SF21">
    <property type="entry name" value="CYSTEINE-RICH RLK (RECEPTOR-LIKE PROTEIN KINASE) 8"/>
    <property type="match status" value="1"/>
</dbReference>
<dbReference type="Pfam" id="PF00665">
    <property type="entry name" value="rve"/>
    <property type="match status" value="1"/>
</dbReference>